<evidence type="ECO:0000256" key="1">
    <source>
        <dbReference type="ARBA" id="ARBA00004123"/>
    </source>
</evidence>
<organism evidence="4 5">
    <name type="scientific">Diversispora eburnea</name>
    <dbReference type="NCBI Taxonomy" id="1213867"/>
    <lineage>
        <taxon>Eukaryota</taxon>
        <taxon>Fungi</taxon>
        <taxon>Fungi incertae sedis</taxon>
        <taxon>Mucoromycota</taxon>
        <taxon>Glomeromycotina</taxon>
        <taxon>Glomeromycetes</taxon>
        <taxon>Diversisporales</taxon>
        <taxon>Diversisporaceae</taxon>
        <taxon>Diversispora</taxon>
    </lineage>
</organism>
<protein>
    <submittedName>
        <fullName evidence="4">40_t:CDS:1</fullName>
    </submittedName>
</protein>
<dbReference type="PANTHER" id="PTHR28605:SF1">
    <property type="entry name" value="CHROMOSOME TRANSMISSION FIDELITY FACTOR 8"/>
    <property type="match status" value="1"/>
</dbReference>
<dbReference type="AlphaFoldDB" id="A0A9N8W5B1"/>
<dbReference type="EMBL" id="CAJVPK010000195">
    <property type="protein sequence ID" value="CAG8471483.1"/>
    <property type="molecule type" value="Genomic_DNA"/>
</dbReference>
<comment type="caution">
    <text evidence="4">The sequence shown here is derived from an EMBL/GenBank/DDBJ whole genome shotgun (WGS) entry which is preliminary data.</text>
</comment>
<reference evidence="4" key="1">
    <citation type="submission" date="2021-06" db="EMBL/GenBank/DDBJ databases">
        <authorList>
            <person name="Kallberg Y."/>
            <person name="Tangrot J."/>
            <person name="Rosling A."/>
        </authorList>
    </citation>
    <scope>NUCLEOTIDE SEQUENCE</scope>
    <source>
        <strain evidence="4">AZ414A</strain>
    </source>
</reference>
<gene>
    <name evidence="4" type="ORF">DEBURN_LOCUS3181</name>
</gene>
<dbReference type="OrthoDB" id="121932at2759"/>
<dbReference type="Proteomes" id="UP000789706">
    <property type="component" value="Unassembled WGS sequence"/>
</dbReference>
<evidence type="ECO:0000256" key="2">
    <source>
        <dbReference type="ARBA" id="ARBA00023242"/>
    </source>
</evidence>
<evidence type="ECO:0000313" key="4">
    <source>
        <dbReference type="EMBL" id="CAG8471483.1"/>
    </source>
</evidence>
<dbReference type="PANTHER" id="PTHR28605">
    <property type="entry name" value="CTF8, CHROMOSOME TRANSMISSION FIDELITY FACTOR 8 HOMOLOG (S. CEREVISIAE)"/>
    <property type="match status" value="1"/>
</dbReference>
<accession>A0A9N8W5B1</accession>
<evidence type="ECO:0000256" key="3">
    <source>
        <dbReference type="SAM" id="MobiDB-lite"/>
    </source>
</evidence>
<dbReference type="GO" id="GO:0005634">
    <property type="term" value="C:nucleus"/>
    <property type="evidence" value="ECO:0007669"/>
    <property type="project" value="UniProtKB-SubCell"/>
</dbReference>
<feature type="compositionally biased region" description="Basic and acidic residues" evidence="3">
    <location>
        <begin position="1"/>
        <end position="17"/>
    </location>
</feature>
<keyword evidence="5" id="KW-1185">Reference proteome</keyword>
<proteinExistence type="predicted"/>
<sequence>MDKLLKNNRADSERNENENEEKGEDIINTEGEINYQEECKELLNQGLVMFEFQGELGTEYEDIKGKYIGKLQLNDKGIPIIEIGRWFIEGKIVELEKPIMVVKRVPSLSDQIEQIDPNKNVNLKSESFLLAENFARTVRMNSNGNNNGDDSLKDNNDLFSSLNHDKVLSNKKVYVEKNSKVGYDVVKVFRKVLLFNNRPVPLREGCEL</sequence>
<keyword evidence="2" id="KW-0539">Nucleus</keyword>
<evidence type="ECO:0000313" key="5">
    <source>
        <dbReference type="Proteomes" id="UP000789706"/>
    </source>
</evidence>
<feature type="region of interest" description="Disordered" evidence="3">
    <location>
        <begin position="1"/>
        <end position="29"/>
    </location>
</feature>
<name>A0A9N8W5B1_9GLOM</name>
<comment type="subcellular location">
    <subcellularLocation>
        <location evidence="1">Nucleus</location>
    </subcellularLocation>
</comment>